<dbReference type="Pfam" id="PF26142">
    <property type="entry name" value="DD_DDX21-DDX50"/>
    <property type="match status" value="1"/>
</dbReference>
<dbReference type="SUPFAM" id="SSF54928">
    <property type="entry name" value="RNA-binding domain, RBD"/>
    <property type="match status" value="1"/>
</dbReference>
<keyword evidence="11" id="KW-0378">Hydrolase</keyword>
<keyword evidence="15" id="KW-0496">Mitochondrion</keyword>
<evidence type="ECO:0000259" key="21">
    <source>
        <dbReference type="PROSITE" id="PS51192"/>
    </source>
</evidence>
<evidence type="ECO:0000256" key="11">
    <source>
        <dbReference type="ARBA" id="ARBA00022801"/>
    </source>
</evidence>
<evidence type="ECO:0000256" key="13">
    <source>
        <dbReference type="ARBA" id="ARBA00022840"/>
    </source>
</evidence>
<dbReference type="EC" id="3.6.4.13" evidence="6"/>
<dbReference type="Proteomes" id="UP000694427">
    <property type="component" value="Unplaced"/>
</dbReference>
<dbReference type="InterPro" id="IPR011545">
    <property type="entry name" value="DEAD/DEAH_box_helicase_dom"/>
</dbReference>
<dbReference type="InterPro" id="IPR050079">
    <property type="entry name" value="DEAD_box_RNA_helicase"/>
</dbReference>
<dbReference type="FunFam" id="3.30.70.2280:FF:000001">
    <property type="entry name" value="ATP-dependent RNA helicase DDX50"/>
    <property type="match status" value="1"/>
</dbReference>
<dbReference type="Pfam" id="PF00271">
    <property type="entry name" value="Helicase_C"/>
    <property type="match status" value="1"/>
</dbReference>
<evidence type="ECO:0000256" key="17">
    <source>
        <dbReference type="ARBA" id="ARBA00023242"/>
    </source>
</evidence>
<dbReference type="PROSITE" id="PS51194">
    <property type="entry name" value="HELICASE_CTER"/>
    <property type="match status" value="1"/>
</dbReference>
<evidence type="ECO:0000256" key="14">
    <source>
        <dbReference type="ARBA" id="ARBA00022884"/>
    </source>
</evidence>
<dbReference type="FunFam" id="3.40.50.300:FF:000666">
    <property type="entry name" value="ATP-dependent RNA helicase DDX50"/>
    <property type="match status" value="1"/>
</dbReference>
<organism evidence="23 24">
    <name type="scientific">Cyprinus carpio</name>
    <name type="common">Common carp</name>
    <dbReference type="NCBI Taxonomy" id="7962"/>
    <lineage>
        <taxon>Eukaryota</taxon>
        <taxon>Metazoa</taxon>
        <taxon>Chordata</taxon>
        <taxon>Craniata</taxon>
        <taxon>Vertebrata</taxon>
        <taxon>Euteleostomi</taxon>
        <taxon>Actinopterygii</taxon>
        <taxon>Neopterygii</taxon>
        <taxon>Teleostei</taxon>
        <taxon>Ostariophysi</taxon>
        <taxon>Cypriniformes</taxon>
        <taxon>Cyprinidae</taxon>
        <taxon>Cyprininae</taxon>
        <taxon>Cyprinus</taxon>
    </lineage>
</organism>
<sequence>MIKSCIPRSLTFLLFCSVFLQKKKKKMKEQKLMAEECDSPAPKKRKAEKKSSDVNTDTEQIKETPEQREGAFSNFRISQNTISLLQARGVSYLFDIQVKTFNSVYDGKDVIGQARTGTGKTFSFAVPLVEKLQGAGDDRGRGRAPTVLVLTPTRELAIQVARDFKDITRKLSVTCFYGGSSYNPQLEAIRNGIDILVGTPGRIRDHLQNNKLDLSQLKHVVLDEVDQMLDMGFAEQVEEILSVSYKKDAEEKPQTLLFSATCPAWVYEVAKKYMRSQCIHVDLIGKKTQKAATTVEHLAIACHWSQRASVIGDVIQVYSGSHGRTIVFCETKREATELSMNTSIKQSAQTLHGDIPQKQREITLKGFRSGTFEVLVATNVAARGLDIPEVDLVIQCSPPNDVESYIHRSGRTGRAGRTGICICFYQRKEESQLKFVEQKAGITFKRVGVPTANDIIQSSSKDAVRFLDSVPAVAVGYFREAAQELIEQRGAVEALAAALAHISGATSLEQRSLINSVNSFQGFTTMIMSCSQEMHNIGYAWRGLKEQLGEEVDQHIQRMTFLKGKKGVCFDVPASKAKEIQDKWQDGRRWQLSVATELPEMEQSMRQSSERTSGGFGGGRGRRSFGFRGNNSSGGRRGRGGPQKRSFSQAFSY</sequence>
<dbReference type="SMART" id="SM00487">
    <property type="entry name" value="DEXDc"/>
    <property type="match status" value="1"/>
</dbReference>
<evidence type="ECO:0000256" key="9">
    <source>
        <dbReference type="ARBA" id="ARBA00022737"/>
    </source>
</evidence>
<dbReference type="SMART" id="SM00490">
    <property type="entry name" value="HELICc"/>
    <property type="match status" value="1"/>
</dbReference>
<dbReference type="SUPFAM" id="SSF52540">
    <property type="entry name" value="P-loop containing nucleoside triphosphate hydrolases"/>
    <property type="match status" value="1"/>
</dbReference>
<evidence type="ECO:0000256" key="15">
    <source>
        <dbReference type="ARBA" id="ARBA00023128"/>
    </source>
</evidence>
<evidence type="ECO:0000256" key="19">
    <source>
        <dbReference type="ARBA" id="ARBA00055426"/>
    </source>
</evidence>
<keyword evidence="8" id="KW-0698">rRNA processing</keyword>
<protein>
    <recommendedName>
        <fullName evidence="6">RNA helicase</fullName>
        <ecNumber evidence="6">3.6.4.13</ecNumber>
    </recommendedName>
</protein>
<dbReference type="CDD" id="cd12936">
    <property type="entry name" value="GUCT_RHII_Gualpha_beta"/>
    <property type="match status" value="1"/>
</dbReference>
<dbReference type="Ensembl" id="ENSCCRT00010109782.1">
    <property type="protein sequence ID" value="ENSCCRP00010098974.1"/>
    <property type="gene ID" value="ENSCCRG00010042498.1"/>
</dbReference>
<dbReference type="Pfam" id="PF00270">
    <property type="entry name" value="DEAD"/>
    <property type="match status" value="1"/>
</dbReference>
<dbReference type="InterPro" id="IPR001650">
    <property type="entry name" value="Helicase_C-like"/>
</dbReference>
<evidence type="ECO:0000313" key="23">
    <source>
        <dbReference type="Ensembl" id="ENSCCRP00010098974.1"/>
    </source>
</evidence>
<evidence type="ECO:0000256" key="10">
    <source>
        <dbReference type="ARBA" id="ARBA00022741"/>
    </source>
</evidence>
<dbReference type="InterPro" id="IPR027417">
    <property type="entry name" value="P-loop_NTPase"/>
</dbReference>
<dbReference type="GO" id="GO:0003723">
    <property type="term" value="F:RNA binding"/>
    <property type="evidence" value="ECO:0007669"/>
    <property type="project" value="UniProtKB-KW"/>
</dbReference>
<dbReference type="InterPro" id="IPR012562">
    <property type="entry name" value="GUCT"/>
</dbReference>
<comment type="similarity">
    <text evidence="5">Belongs to the DEAD box helicase family. DDX21/DDX50 subfamily.</text>
</comment>
<comment type="catalytic activity">
    <reaction evidence="18">
        <text>ATP + H2O = ADP + phosphate + H(+)</text>
        <dbReference type="Rhea" id="RHEA:13065"/>
        <dbReference type="ChEBI" id="CHEBI:15377"/>
        <dbReference type="ChEBI" id="CHEBI:15378"/>
        <dbReference type="ChEBI" id="CHEBI:30616"/>
        <dbReference type="ChEBI" id="CHEBI:43474"/>
        <dbReference type="ChEBI" id="CHEBI:456216"/>
        <dbReference type="EC" id="3.6.4.13"/>
    </reaction>
    <physiologicalReaction direction="left-to-right" evidence="18">
        <dbReference type="Rhea" id="RHEA:13066"/>
    </physiologicalReaction>
</comment>
<evidence type="ECO:0000256" key="16">
    <source>
        <dbReference type="ARBA" id="ARBA00023163"/>
    </source>
</evidence>
<name>A0A8C1P1I2_CYPCA</name>
<reference evidence="23" key="1">
    <citation type="submission" date="2025-08" db="UniProtKB">
        <authorList>
            <consortium name="Ensembl"/>
        </authorList>
    </citation>
    <scope>IDENTIFICATION</scope>
</reference>
<reference evidence="23" key="2">
    <citation type="submission" date="2025-09" db="UniProtKB">
        <authorList>
            <consortium name="Ensembl"/>
        </authorList>
    </citation>
    <scope>IDENTIFICATION</scope>
</reference>
<evidence type="ECO:0000259" key="22">
    <source>
        <dbReference type="PROSITE" id="PS51194"/>
    </source>
</evidence>
<keyword evidence="10" id="KW-0547">Nucleotide-binding</keyword>
<feature type="domain" description="Helicase ATP-binding" evidence="21">
    <location>
        <begin position="101"/>
        <end position="280"/>
    </location>
</feature>
<accession>A0A8C1P1I2</accession>
<evidence type="ECO:0000256" key="8">
    <source>
        <dbReference type="ARBA" id="ARBA00022552"/>
    </source>
</evidence>
<dbReference type="CDD" id="cd17944">
    <property type="entry name" value="DEADc_DDX21_DDX50"/>
    <property type="match status" value="1"/>
</dbReference>
<dbReference type="GO" id="GO:0005829">
    <property type="term" value="C:cytosol"/>
    <property type="evidence" value="ECO:0007669"/>
    <property type="project" value="UniProtKB-SubCell"/>
</dbReference>
<keyword evidence="12" id="KW-0347">Helicase</keyword>
<keyword evidence="14" id="KW-0694">RNA-binding</keyword>
<evidence type="ECO:0000256" key="1">
    <source>
        <dbReference type="ARBA" id="ARBA00004173"/>
    </source>
</evidence>
<dbReference type="Pfam" id="PF08152">
    <property type="entry name" value="GUCT"/>
    <property type="match status" value="1"/>
</dbReference>
<evidence type="ECO:0000256" key="4">
    <source>
        <dbReference type="ARBA" id="ARBA00004642"/>
    </source>
</evidence>
<evidence type="ECO:0000256" key="5">
    <source>
        <dbReference type="ARBA" id="ARBA00006517"/>
    </source>
</evidence>
<evidence type="ECO:0000256" key="18">
    <source>
        <dbReference type="ARBA" id="ARBA00049390"/>
    </source>
</evidence>
<dbReference type="PROSITE" id="PS51192">
    <property type="entry name" value="HELICASE_ATP_BIND_1"/>
    <property type="match status" value="1"/>
</dbReference>
<dbReference type="InterPro" id="IPR014001">
    <property type="entry name" value="Helicase_ATP-bd"/>
</dbReference>
<evidence type="ECO:0000313" key="24">
    <source>
        <dbReference type="Proteomes" id="UP000694427"/>
    </source>
</evidence>
<dbReference type="CDD" id="cd18787">
    <property type="entry name" value="SF2_C_DEAD"/>
    <property type="match status" value="1"/>
</dbReference>
<evidence type="ECO:0000256" key="2">
    <source>
        <dbReference type="ARBA" id="ARBA00004514"/>
    </source>
</evidence>
<evidence type="ECO:0000256" key="7">
    <source>
        <dbReference type="ARBA" id="ARBA00022490"/>
    </source>
</evidence>
<dbReference type="GO" id="GO:0005654">
    <property type="term" value="C:nucleoplasm"/>
    <property type="evidence" value="ECO:0007669"/>
    <property type="project" value="UniProtKB-SubCell"/>
</dbReference>
<dbReference type="GO" id="GO:0005739">
    <property type="term" value="C:mitochondrion"/>
    <property type="evidence" value="ECO:0007669"/>
    <property type="project" value="UniProtKB-SubCell"/>
</dbReference>
<evidence type="ECO:0000256" key="6">
    <source>
        <dbReference type="ARBA" id="ARBA00012552"/>
    </source>
</evidence>
<dbReference type="PANTHER" id="PTHR47959">
    <property type="entry name" value="ATP-DEPENDENT RNA HELICASE RHLE-RELATED"/>
    <property type="match status" value="1"/>
</dbReference>
<evidence type="ECO:0000256" key="20">
    <source>
        <dbReference type="SAM" id="MobiDB-lite"/>
    </source>
</evidence>
<feature type="domain" description="Helicase C-terminal" evidence="22">
    <location>
        <begin position="313"/>
        <end position="455"/>
    </location>
</feature>
<dbReference type="GO" id="GO:0005524">
    <property type="term" value="F:ATP binding"/>
    <property type="evidence" value="ECO:0007669"/>
    <property type="project" value="UniProtKB-KW"/>
</dbReference>
<dbReference type="InterPro" id="IPR059027">
    <property type="entry name" value="DD_DDX21-DDX50"/>
</dbReference>
<comment type="function">
    <text evidence="19">RNA helicase that acts as a sensor of the transcriptional status of both RNA polymerase (Pol) I and II: promotes ribosomal RNA (rRNA) processing and transcription from polymerase II (Pol II). Binds various RNAs, such as rRNAs, snoRNAs, 7SK and, at lower extent, mRNAs. In the nucleolus, localizes to rDNA locus, where it directly binds rRNAs and snoRNAs, and promotes rRNA transcription, processing and modification. Required for rRNA 2'-O-methylation, possibly by promoting the recruitment of late-acting snoRNAs SNORD56 and SNORD58 with pre-ribosomal complexes. In the nucleoplasm, binds 7SK RNA and is recruited to the promoters of Pol II-transcribed genes: acts by facilitating the release of P-TEFb from inhibitory 7SK snRNP in a manner that is dependent on its helicase activity, thereby promoting transcription of its target genes. Required to prevent R-loop-associated DNA damage and transcription-associated genomic instability.</text>
</comment>
<keyword evidence="24" id="KW-1185">Reference proteome</keyword>
<dbReference type="PANTHER" id="PTHR47959:SF19">
    <property type="entry name" value="NUCLEOLAR RNA HELICASE 2-A"/>
    <property type="match status" value="1"/>
</dbReference>
<comment type="subcellular location">
    <subcellularLocation>
        <location evidence="2">Cytoplasm</location>
        <location evidence="2">Cytosol</location>
    </subcellularLocation>
    <subcellularLocation>
        <location evidence="1">Mitochondrion</location>
    </subcellularLocation>
    <subcellularLocation>
        <location evidence="3">Nucleus</location>
        <location evidence="3">Nucleolus</location>
    </subcellularLocation>
    <subcellularLocation>
        <location evidence="4">Nucleus</location>
        <location evidence="4">Nucleoplasm</location>
    </subcellularLocation>
</comment>
<dbReference type="FunFam" id="3.40.50.300:FF:001168">
    <property type="entry name" value="nucleolar RNA helicase 2"/>
    <property type="match status" value="1"/>
</dbReference>
<keyword evidence="13" id="KW-0067">ATP-binding</keyword>
<dbReference type="Gene3D" id="3.30.70.2280">
    <property type="match status" value="1"/>
</dbReference>
<keyword evidence="17" id="KW-0539">Nucleus</keyword>
<keyword evidence="16" id="KW-0804">Transcription</keyword>
<dbReference type="GO" id="GO:0016787">
    <property type="term" value="F:hydrolase activity"/>
    <property type="evidence" value="ECO:0007669"/>
    <property type="project" value="UniProtKB-KW"/>
</dbReference>
<feature type="compositionally biased region" description="Basic and acidic residues" evidence="20">
    <location>
        <begin position="59"/>
        <end position="69"/>
    </location>
</feature>
<dbReference type="InterPro" id="IPR035979">
    <property type="entry name" value="RBD_domain_sf"/>
</dbReference>
<dbReference type="GO" id="GO:0005730">
    <property type="term" value="C:nucleolus"/>
    <property type="evidence" value="ECO:0007669"/>
    <property type="project" value="UniProtKB-SubCell"/>
</dbReference>
<dbReference type="Gene3D" id="3.40.50.300">
    <property type="entry name" value="P-loop containing nucleotide triphosphate hydrolases"/>
    <property type="match status" value="2"/>
</dbReference>
<feature type="region of interest" description="Disordered" evidence="20">
    <location>
        <begin position="600"/>
        <end position="653"/>
    </location>
</feature>
<dbReference type="GO" id="GO:0003724">
    <property type="term" value="F:RNA helicase activity"/>
    <property type="evidence" value="ECO:0007669"/>
    <property type="project" value="UniProtKB-EC"/>
</dbReference>
<evidence type="ECO:0000256" key="12">
    <source>
        <dbReference type="ARBA" id="ARBA00022806"/>
    </source>
</evidence>
<dbReference type="AlphaFoldDB" id="A0A8C1P1I2"/>
<keyword evidence="7" id="KW-0963">Cytoplasm</keyword>
<feature type="region of interest" description="Disordered" evidence="20">
    <location>
        <begin position="31"/>
        <end position="69"/>
    </location>
</feature>
<keyword evidence="9" id="KW-0677">Repeat</keyword>
<gene>
    <name evidence="23" type="primary">LOC109054257</name>
</gene>
<dbReference type="GO" id="GO:0006364">
    <property type="term" value="P:rRNA processing"/>
    <property type="evidence" value="ECO:0007669"/>
    <property type="project" value="UniProtKB-KW"/>
</dbReference>
<proteinExistence type="inferred from homology"/>
<evidence type="ECO:0000256" key="3">
    <source>
        <dbReference type="ARBA" id="ARBA00004604"/>
    </source>
</evidence>